<evidence type="ECO:0000256" key="1">
    <source>
        <dbReference type="ARBA" id="ARBA00004173"/>
    </source>
</evidence>
<comment type="subcellular location">
    <subcellularLocation>
        <location evidence="1">Mitochondrion</location>
    </subcellularLocation>
</comment>
<dbReference type="PANTHER" id="PTHR24559:SF444">
    <property type="entry name" value="REVERSE TRANSCRIPTASE DOMAIN-CONTAINING PROTEIN"/>
    <property type="match status" value="1"/>
</dbReference>
<dbReference type="Gene3D" id="3.10.10.10">
    <property type="entry name" value="HIV Type 1 Reverse Transcriptase, subunit A, domain 1"/>
    <property type="match status" value="1"/>
</dbReference>
<dbReference type="GO" id="GO:0005739">
    <property type="term" value="C:mitochondrion"/>
    <property type="evidence" value="ECO:0007669"/>
    <property type="project" value="UniProtKB-SubCell"/>
</dbReference>
<keyword evidence="2" id="KW-0496">Mitochondrion</keyword>
<proteinExistence type="predicted"/>
<sequence length="151" mass="17976">MNNQQKAQWNKEKDAWHKYTRAEHSKEEEQLKNIPKEYRIYDKLFKETLETGLPEHNQWDHEISIIEGGEPAFHKLYNLTEPQLQTLREYIDDILAKGYIRLSTSSAGYPVIFVPKKNGKLQLIIDYQQLNKITRKDRTPLPLITELRDRL</sequence>
<name>A0A8H7NBK4_BIOOC</name>
<dbReference type="EMBL" id="JADCTT010000004">
    <property type="protein sequence ID" value="KAF9752831.1"/>
    <property type="molecule type" value="Genomic_DNA"/>
</dbReference>
<gene>
    <name evidence="3" type="ORF">IM811_011589</name>
</gene>
<dbReference type="AlphaFoldDB" id="A0A8H7NBK4"/>
<dbReference type="SUPFAM" id="SSF56672">
    <property type="entry name" value="DNA/RNA polymerases"/>
    <property type="match status" value="1"/>
</dbReference>
<comment type="caution">
    <text evidence="3">The sequence shown here is derived from an EMBL/GenBank/DDBJ whole genome shotgun (WGS) entry which is preliminary data.</text>
</comment>
<dbReference type="Proteomes" id="UP000616885">
    <property type="component" value="Unassembled WGS sequence"/>
</dbReference>
<dbReference type="PANTHER" id="PTHR24559">
    <property type="entry name" value="TRANSPOSON TY3-I GAG-POL POLYPROTEIN"/>
    <property type="match status" value="1"/>
</dbReference>
<evidence type="ECO:0000256" key="2">
    <source>
        <dbReference type="ARBA" id="ARBA00023128"/>
    </source>
</evidence>
<dbReference type="InterPro" id="IPR053134">
    <property type="entry name" value="RNA-dir_DNA_polymerase"/>
</dbReference>
<protein>
    <recommendedName>
        <fullName evidence="5">Reverse transcriptase domain-containing protein</fullName>
    </recommendedName>
</protein>
<accession>A0A8H7NBK4</accession>
<evidence type="ECO:0000313" key="4">
    <source>
        <dbReference type="Proteomes" id="UP000616885"/>
    </source>
</evidence>
<reference evidence="3" key="1">
    <citation type="submission" date="2020-10" db="EMBL/GenBank/DDBJ databases">
        <title>High-Quality Genome Resource of Clonostachys rosea strain S41 by Oxford Nanopore Long-Read Sequencing.</title>
        <authorList>
            <person name="Wang H."/>
        </authorList>
    </citation>
    <scope>NUCLEOTIDE SEQUENCE</scope>
    <source>
        <strain evidence="3">S41</strain>
    </source>
</reference>
<dbReference type="InterPro" id="IPR043502">
    <property type="entry name" value="DNA/RNA_pol_sf"/>
</dbReference>
<evidence type="ECO:0000313" key="3">
    <source>
        <dbReference type="EMBL" id="KAF9752831.1"/>
    </source>
</evidence>
<evidence type="ECO:0008006" key="5">
    <source>
        <dbReference type="Google" id="ProtNLM"/>
    </source>
</evidence>
<organism evidence="3 4">
    <name type="scientific">Bionectria ochroleuca</name>
    <name type="common">Gliocladium roseum</name>
    <dbReference type="NCBI Taxonomy" id="29856"/>
    <lineage>
        <taxon>Eukaryota</taxon>
        <taxon>Fungi</taxon>
        <taxon>Dikarya</taxon>
        <taxon>Ascomycota</taxon>
        <taxon>Pezizomycotina</taxon>
        <taxon>Sordariomycetes</taxon>
        <taxon>Hypocreomycetidae</taxon>
        <taxon>Hypocreales</taxon>
        <taxon>Bionectriaceae</taxon>
        <taxon>Clonostachys</taxon>
    </lineage>
</organism>